<dbReference type="STRING" id="1661398.A0A482VKS7"/>
<sequence>MKNKSIVKVLIGIVVISSLFIFFRQHKPETIQNIVSTTHQQIQNFKDNLRDAETKTLVADEKYLTLLGFTESPRLYPNDIWKNTSLPVVVTYVMEGQESQAVGLINNIVRVLPNNTILVYNLGLGNYGLKTLLNYCNNSRCQSLSFSLSDFPSHVDEENIRAYRPLVIQDALQRTGAILFLECSYRFSKHLTHDLFMDLFEKRVKSQGILTWPMTLKNPVSSLTHKKMFQYFHTDAENFLFLQMVNADILVIVNTDSVHNEIMLPWVQCALTQDCIVPIGAQSAGCRFDKKPQYRYSGCHSYDTSALNIILGLKFNMDGSQYMYNESEKLFETVDLSKAEALLREFEQNITTEGRFLSFDT</sequence>
<comment type="caution">
    <text evidence="2">The sequence shown here is derived from an EMBL/GenBank/DDBJ whole genome shotgun (WGS) entry which is preliminary data.</text>
</comment>
<organism evidence="2 3">
    <name type="scientific">Asbolus verrucosus</name>
    <name type="common">Desert ironclad beetle</name>
    <dbReference type="NCBI Taxonomy" id="1661398"/>
    <lineage>
        <taxon>Eukaryota</taxon>
        <taxon>Metazoa</taxon>
        <taxon>Ecdysozoa</taxon>
        <taxon>Arthropoda</taxon>
        <taxon>Hexapoda</taxon>
        <taxon>Insecta</taxon>
        <taxon>Pterygota</taxon>
        <taxon>Neoptera</taxon>
        <taxon>Endopterygota</taxon>
        <taxon>Coleoptera</taxon>
        <taxon>Polyphaga</taxon>
        <taxon>Cucujiformia</taxon>
        <taxon>Tenebrionidae</taxon>
        <taxon>Pimeliinae</taxon>
        <taxon>Asbolus</taxon>
    </lineage>
</organism>
<evidence type="ECO:0000313" key="3">
    <source>
        <dbReference type="Proteomes" id="UP000292052"/>
    </source>
</evidence>
<feature type="transmembrane region" description="Helical" evidence="1">
    <location>
        <begin position="6"/>
        <end position="23"/>
    </location>
</feature>
<evidence type="ECO:0000256" key="1">
    <source>
        <dbReference type="SAM" id="Phobius"/>
    </source>
</evidence>
<proteinExistence type="predicted"/>
<dbReference type="AlphaFoldDB" id="A0A482VKS7"/>
<keyword evidence="1" id="KW-0472">Membrane</keyword>
<evidence type="ECO:0000313" key="2">
    <source>
        <dbReference type="EMBL" id="RZC33127.1"/>
    </source>
</evidence>
<dbReference type="Proteomes" id="UP000292052">
    <property type="component" value="Unassembled WGS sequence"/>
</dbReference>
<accession>A0A482VKS7</accession>
<dbReference type="OrthoDB" id="6414280at2759"/>
<keyword evidence="1" id="KW-1133">Transmembrane helix</keyword>
<reference evidence="2 3" key="1">
    <citation type="submission" date="2017-03" db="EMBL/GenBank/DDBJ databases">
        <title>Genome of the blue death feigning beetle - Asbolus verrucosus.</title>
        <authorList>
            <person name="Rider S.D."/>
        </authorList>
    </citation>
    <scope>NUCLEOTIDE SEQUENCE [LARGE SCALE GENOMIC DNA]</scope>
    <source>
        <strain evidence="2">Butters</strain>
        <tissue evidence="2">Head and leg muscle</tissue>
    </source>
</reference>
<name>A0A482VKS7_ASBVE</name>
<dbReference type="EMBL" id="QDEB01091714">
    <property type="protein sequence ID" value="RZC33127.1"/>
    <property type="molecule type" value="Genomic_DNA"/>
</dbReference>
<dbReference type="PANTHER" id="PTHR31389:SF4">
    <property type="entry name" value="LD39211P"/>
    <property type="match status" value="1"/>
</dbReference>
<dbReference type="PANTHER" id="PTHR31389">
    <property type="entry name" value="LD39211P"/>
    <property type="match status" value="1"/>
</dbReference>
<keyword evidence="3" id="KW-1185">Reference proteome</keyword>
<gene>
    <name evidence="2" type="ORF">BDFB_007969</name>
</gene>
<protein>
    <submittedName>
        <fullName evidence="2">Uncharacterized protein</fullName>
    </submittedName>
</protein>
<keyword evidence="1" id="KW-0812">Transmembrane</keyword>